<accession>A0A317SI71</accession>
<evidence type="ECO:0000256" key="2">
    <source>
        <dbReference type="ARBA" id="ARBA00023043"/>
    </source>
</evidence>
<dbReference type="Pfam" id="PF00023">
    <property type="entry name" value="Ank"/>
    <property type="match status" value="1"/>
</dbReference>
<keyword evidence="5" id="KW-1185">Reference proteome</keyword>
<reference evidence="4 5" key="1">
    <citation type="submission" date="2018-03" db="EMBL/GenBank/DDBJ databases">
        <title>Genomes of Pezizomycetes fungi and the evolution of truffles.</title>
        <authorList>
            <person name="Murat C."/>
            <person name="Payen T."/>
            <person name="Noel B."/>
            <person name="Kuo A."/>
            <person name="Martin F.M."/>
        </authorList>
    </citation>
    <scope>NUCLEOTIDE SEQUENCE [LARGE SCALE GENOMIC DNA]</scope>
    <source>
        <strain evidence="4">091103-1</strain>
    </source>
</reference>
<evidence type="ECO:0000313" key="5">
    <source>
        <dbReference type="Proteomes" id="UP000246991"/>
    </source>
</evidence>
<dbReference type="PANTHER" id="PTHR24171:SF8">
    <property type="entry name" value="BRCA1-ASSOCIATED RING DOMAIN PROTEIN 1"/>
    <property type="match status" value="1"/>
</dbReference>
<dbReference type="Gene3D" id="1.25.40.20">
    <property type="entry name" value="Ankyrin repeat-containing domain"/>
    <property type="match status" value="2"/>
</dbReference>
<dbReference type="InterPro" id="IPR002110">
    <property type="entry name" value="Ankyrin_rpt"/>
</dbReference>
<organism evidence="4 5">
    <name type="scientific">Tuber magnatum</name>
    <name type="common">white Piedmont truffle</name>
    <dbReference type="NCBI Taxonomy" id="42249"/>
    <lineage>
        <taxon>Eukaryota</taxon>
        <taxon>Fungi</taxon>
        <taxon>Dikarya</taxon>
        <taxon>Ascomycota</taxon>
        <taxon>Pezizomycotina</taxon>
        <taxon>Pezizomycetes</taxon>
        <taxon>Pezizales</taxon>
        <taxon>Tuberaceae</taxon>
        <taxon>Tuber</taxon>
    </lineage>
</organism>
<dbReference type="Pfam" id="PF12796">
    <property type="entry name" value="Ank_2"/>
    <property type="match status" value="1"/>
</dbReference>
<dbReference type="PANTHER" id="PTHR24171">
    <property type="entry name" value="ANKYRIN REPEAT DOMAIN-CONTAINING PROTEIN 39-RELATED"/>
    <property type="match status" value="1"/>
</dbReference>
<dbReference type="PROSITE" id="PS50088">
    <property type="entry name" value="ANK_REPEAT"/>
    <property type="match status" value="1"/>
</dbReference>
<dbReference type="GO" id="GO:0004842">
    <property type="term" value="F:ubiquitin-protein transferase activity"/>
    <property type="evidence" value="ECO:0007669"/>
    <property type="project" value="TreeGrafter"/>
</dbReference>
<dbReference type="EMBL" id="PYWC01000065">
    <property type="protein sequence ID" value="PWW74194.1"/>
    <property type="molecule type" value="Genomic_DNA"/>
</dbReference>
<evidence type="ECO:0000256" key="1">
    <source>
        <dbReference type="ARBA" id="ARBA00022737"/>
    </source>
</evidence>
<keyword evidence="2 3" id="KW-0040">ANK repeat</keyword>
<dbReference type="AlphaFoldDB" id="A0A317SI71"/>
<dbReference type="Proteomes" id="UP000246991">
    <property type="component" value="Unassembled WGS sequence"/>
</dbReference>
<sequence length="109" mass="11248">MGAQTHHRDVYNKTLLHAAAESHNLPAVQTLLSSSPNTEVAVRDHFGATPLHLASGCEDIIHALLSASGSQTDVIDFCDGAGQTALHRAVKAGNLGVAKALVEAGADVD</sequence>
<dbReference type="PROSITE" id="PS50297">
    <property type="entry name" value="ANK_REP_REGION"/>
    <property type="match status" value="1"/>
</dbReference>
<dbReference type="STRING" id="42249.A0A317SI71"/>
<dbReference type="SUPFAM" id="SSF48403">
    <property type="entry name" value="Ankyrin repeat"/>
    <property type="match status" value="1"/>
</dbReference>
<dbReference type="InterPro" id="IPR036770">
    <property type="entry name" value="Ankyrin_rpt-contain_sf"/>
</dbReference>
<proteinExistence type="predicted"/>
<dbReference type="GO" id="GO:0085020">
    <property type="term" value="P:protein K6-linked ubiquitination"/>
    <property type="evidence" value="ECO:0007669"/>
    <property type="project" value="TreeGrafter"/>
</dbReference>
<protein>
    <submittedName>
        <fullName evidence="4">Ankyrin</fullName>
    </submittedName>
</protein>
<gene>
    <name evidence="4" type="ORF">C7212DRAFT_299180</name>
</gene>
<keyword evidence="1" id="KW-0677">Repeat</keyword>
<dbReference type="SMART" id="SM00248">
    <property type="entry name" value="ANK"/>
    <property type="match status" value="3"/>
</dbReference>
<feature type="non-terminal residue" evidence="4">
    <location>
        <position position="109"/>
    </location>
</feature>
<evidence type="ECO:0000256" key="3">
    <source>
        <dbReference type="PROSITE-ProRule" id="PRU00023"/>
    </source>
</evidence>
<feature type="repeat" description="ANK" evidence="3">
    <location>
        <begin position="81"/>
        <end position="109"/>
    </location>
</feature>
<name>A0A317SI71_9PEZI</name>
<comment type="caution">
    <text evidence="4">The sequence shown here is derived from an EMBL/GenBank/DDBJ whole genome shotgun (WGS) entry which is preliminary data.</text>
</comment>
<evidence type="ECO:0000313" key="4">
    <source>
        <dbReference type="EMBL" id="PWW74194.1"/>
    </source>
</evidence>
<dbReference type="OrthoDB" id="539213at2759"/>